<proteinExistence type="predicted"/>
<dbReference type="AlphaFoldDB" id="A0A2P5EDL2"/>
<reference evidence="2" key="1">
    <citation type="submission" date="2016-06" db="EMBL/GenBank/DDBJ databases">
        <title>Parallel loss of symbiosis genes in relatives of nitrogen-fixing non-legume Parasponia.</title>
        <authorList>
            <person name="Van Velzen R."/>
            <person name="Holmer R."/>
            <person name="Bu F."/>
            <person name="Rutten L."/>
            <person name="Van Zeijl A."/>
            <person name="Liu W."/>
            <person name="Santuari L."/>
            <person name="Cao Q."/>
            <person name="Sharma T."/>
            <person name="Shen D."/>
            <person name="Roswanjaya Y."/>
            <person name="Wardhani T."/>
            <person name="Kalhor M.S."/>
            <person name="Jansen J."/>
            <person name="Van den Hoogen J."/>
            <person name="Gungor B."/>
            <person name="Hartog M."/>
            <person name="Hontelez J."/>
            <person name="Verver J."/>
            <person name="Yang W.-C."/>
            <person name="Schijlen E."/>
            <person name="Repin R."/>
            <person name="Schilthuizen M."/>
            <person name="Schranz E."/>
            <person name="Heidstra R."/>
            <person name="Miyata K."/>
            <person name="Fedorova E."/>
            <person name="Kohlen W."/>
            <person name="Bisseling T."/>
            <person name="Smit S."/>
            <person name="Geurts R."/>
        </authorList>
    </citation>
    <scope>NUCLEOTIDE SEQUENCE [LARGE SCALE GENOMIC DNA]</scope>
    <source>
        <strain evidence="2">cv. RG33-2</strain>
    </source>
</reference>
<dbReference type="EMBL" id="JXTC01000175">
    <property type="protein sequence ID" value="PON83629.1"/>
    <property type="molecule type" value="Genomic_DNA"/>
</dbReference>
<dbReference type="OrthoDB" id="10389756at2759"/>
<keyword evidence="2" id="KW-1185">Reference proteome</keyword>
<protein>
    <submittedName>
        <fullName evidence="1">Uncharacterized protein</fullName>
    </submittedName>
</protein>
<evidence type="ECO:0000313" key="1">
    <source>
        <dbReference type="EMBL" id="PON83629.1"/>
    </source>
</evidence>
<name>A0A2P5EDL2_TREOI</name>
<dbReference type="InParanoid" id="A0A2P5EDL2"/>
<gene>
    <name evidence="1" type="ORF">TorRG33x02_205860</name>
</gene>
<sequence length="78" mass="8760">MALSYSFQTFKKEWRACGLAGGGHVSFCGAFACNIHHHRHAGPTITVSGDVAEYLSTFRFITWFSIHPIVTVFHQTHH</sequence>
<dbReference type="Proteomes" id="UP000237000">
    <property type="component" value="Unassembled WGS sequence"/>
</dbReference>
<evidence type="ECO:0000313" key="2">
    <source>
        <dbReference type="Proteomes" id="UP000237000"/>
    </source>
</evidence>
<organism evidence="1 2">
    <name type="scientific">Trema orientale</name>
    <name type="common">Charcoal tree</name>
    <name type="synonym">Celtis orientalis</name>
    <dbReference type="NCBI Taxonomy" id="63057"/>
    <lineage>
        <taxon>Eukaryota</taxon>
        <taxon>Viridiplantae</taxon>
        <taxon>Streptophyta</taxon>
        <taxon>Embryophyta</taxon>
        <taxon>Tracheophyta</taxon>
        <taxon>Spermatophyta</taxon>
        <taxon>Magnoliopsida</taxon>
        <taxon>eudicotyledons</taxon>
        <taxon>Gunneridae</taxon>
        <taxon>Pentapetalae</taxon>
        <taxon>rosids</taxon>
        <taxon>fabids</taxon>
        <taxon>Rosales</taxon>
        <taxon>Cannabaceae</taxon>
        <taxon>Trema</taxon>
    </lineage>
</organism>
<comment type="caution">
    <text evidence="1">The sequence shown here is derived from an EMBL/GenBank/DDBJ whole genome shotgun (WGS) entry which is preliminary data.</text>
</comment>
<accession>A0A2P5EDL2</accession>